<evidence type="ECO:0000256" key="6">
    <source>
        <dbReference type="ARBA" id="ARBA00037589"/>
    </source>
</evidence>
<evidence type="ECO:0000259" key="10">
    <source>
        <dbReference type="Pfam" id="PF02602"/>
    </source>
</evidence>
<dbReference type="Proteomes" id="UP000078225">
    <property type="component" value="Unassembled WGS sequence"/>
</dbReference>
<name>A0A1B7L596_9ENTR</name>
<feature type="domain" description="Tetrapyrrole biosynthesis uroporphyrinogen III synthase" evidence="10">
    <location>
        <begin position="14"/>
        <end position="242"/>
    </location>
</feature>
<accession>A0A1B7L596</accession>
<dbReference type="CDD" id="cd06578">
    <property type="entry name" value="HemD"/>
    <property type="match status" value="1"/>
</dbReference>
<evidence type="ECO:0000256" key="5">
    <source>
        <dbReference type="ARBA" id="ARBA00023244"/>
    </source>
</evidence>
<dbReference type="InterPro" id="IPR039793">
    <property type="entry name" value="UROS/Hem4"/>
</dbReference>
<comment type="caution">
    <text evidence="11">The sequence shown here is derived from an EMBL/GenBank/DDBJ whole genome shotgun (WGS) entry which is preliminary data.</text>
</comment>
<evidence type="ECO:0000256" key="9">
    <source>
        <dbReference type="RuleBase" id="RU366031"/>
    </source>
</evidence>
<dbReference type="STRING" id="1691903.A9B99_21495"/>
<evidence type="ECO:0000256" key="4">
    <source>
        <dbReference type="ARBA" id="ARBA00023239"/>
    </source>
</evidence>
<keyword evidence="4 9" id="KW-0456">Lyase</keyword>
<dbReference type="PANTHER" id="PTHR38042">
    <property type="entry name" value="UROPORPHYRINOGEN-III SYNTHASE, CHLOROPLASTIC"/>
    <property type="match status" value="1"/>
</dbReference>
<organism evidence="11 12">
    <name type="scientific">Mangrovibacter phragmitis</name>
    <dbReference type="NCBI Taxonomy" id="1691903"/>
    <lineage>
        <taxon>Bacteria</taxon>
        <taxon>Pseudomonadati</taxon>
        <taxon>Pseudomonadota</taxon>
        <taxon>Gammaproteobacteria</taxon>
        <taxon>Enterobacterales</taxon>
        <taxon>Enterobacteriaceae</taxon>
        <taxon>Mangrovibacter</taxon>
    </lineage>
</organism>
<proteinExistence type="inferred from homology"/>
<dbReference type="GO" id="GO:0006782">
    <property type="term" value="P:protoporphyrinogen IX biosynthetic process"/>
    <property type="evidence" value="ECO:0007669"/>
    <property type="project" value="UniProtKB-UniRule"/>
</dbReference>
<dbReference type="SUPFAM" id="SSF69618">
    <property type="entry name" value="HemD-like"/>
    <property type="match status" value="1"/>
</dbReference>
<evidence type="ECO:0000313" key="12">
    <source>
        <dbReference type="Proteomes" id="UP000078225"/>
    </source>
</evidence>
<dbReference type="RefSeq" id="WP_064596886.1">
    <property type="nucleotide sequence ID" value="NZ_CP134782.1"/>
</dbReference>
<evidence type="ECO:0000313" key="11">
    <source>
        <dbReference type="EMBL" id="OAT77468.1"/>
    </source>
</evidence>
<evidence type="ECO:0000256" key="1">
    <source>
        <dbReference type="ARBA" id="ARBA00004772"/>
    </source>
</evidence>
<dbReference type="Pfam" id="PF02602">
    <property type="entry name" value="HEM4"/>
    <property type="match status" value="1"/>
</dbReference>
<dbReference type="NCBIfam" id="NF004582">
    <property type="entry name" value="PRK05928.1-1"/>
    <property type="match status" value="1"/>
</dbReference>
<sequence length="249" mass="27848">MSILVTRPSPDGEALVSRLRALGREAWHFPLIEFARGNALSQLPALLGELVQGDLLFAVSRNAVQFAQSELTATRSTWPGHIRAFAVGRTTALALHTVSGLPISYPRDRETSETLLQLPELQNVAGKRALILRGNGGRELLSDTLSERGAAVTICECYQRQPCQYDGLEEAWRWQNRGIRILVVTSGEMLTQLTNTIPELYRTNWLFRCRLVVVSERLAQVARELGWEEITVAEHADNDALLRTLQSLY</sequence>
<comment type="pathway">
    <text evidence="1 9">Porphyrin-containing compound metabolism; protoporphyrin-IX biosynthesis; coproporphyrinogen-III from 5-aminolevulinate: step 3/4.</text>
</comment>
<dbReference type="EMBL" id="LYRP01000008">
    <property type="protein sequence ID" value="OAT77468.1"/>
    <property type="molecule type" value="Genomic_DNA"/>
</dbReference>
<dbReference type="GO" id="GO:0006780">
    <property type="term" value="P:uroporphyrinogen III biosynthetic process"/>
    <property type="evidence" value="ECO:0007669"/>
    <property type="project" value="UniProtKB-UniRule"/>
</dbReference>
<reference evidence="12" key="1">
    <citation type="submission" date="2016-05" db="EMBL/GenBank/DDBJ databases">
        <authorList>
            <person name="Behera P."/>
            <person name="Vaishampayan P."/>
            <person name="Singh N."/>
            <person name="Raina V."/>
            <person name="Suar M."/>
            <person name="Pattnaik A."/>
            <person name="Rastogi G."/>
        </authorList>
    </citation>
    <scope>NUCLEOTIDE SEQUENCE [LARGE SCALE GENOMIC DNA]</scope>
    <source>
        <strain evidence="12">MP23</strain>
    </source>
</reference>
<evidence type="ECO:0000256" key="2">
    <source>
        <dbReference type="ARBA" id="ARBA00008133"/>
    </source>
</evidence>
<dbReference type="InterPro" id="IPR003754">
    <property type="entry name" value="4pyrrol_synth_uPrphyn_synth"/>
</dbReference>
<comment type="catalytic activity">
    <reaction evidence="8 9">
        <text>hydroxymethylbilane = uroporphyrinogen III + H2O</text>
        <dbReference type="Rhea" id="RHEA:18965"/>
        <dbReference type="ChEBI" id="CHEBI:15377"/>
        <dbReference type="ChEBI" id="CHEBI:57308"/>
        <dbReference type="ChEBI" id="CHEBI:57845"/>
        <dbReference type="EC" id="4.2.1.75"/>
    </reaction>
</comment>
<dbReference type="EC" id="4.2.1.75" evidence="3 9"/>
<protein>
    <recommendedName>
        <fullName evidence="7 9">Uroporphyrinogen-III synthase</fullName>
        <ecNumber evidence="3 9">4.2.1.75</ecNumber>
    </recommendedName>
</protein>
<dbReference type="UniPathway" id="UPA00251">
    <property type="reaction ID" value="UER00320"/>
</dbReference>
<dbReference type="PANTHER" id="PTHR38042:SF1">
    <property type="entry name" value="UROPORPHYRINOGEN-III SYNTHASE, CHLOROPLASTIC"/>
    <property type="match status" value="1"/>
</dbReference>
<dbReference type="AlphaFoldDB" id="A0A1B7L596"/>
<comment type="function">
    <text evidence="6 9">Catalyzes cyclization of the linear tetrapyrrole, hydroxymethylbilane, to the macrocyclic uroporphyrinogen III.</text>
</comment>
<dbReference type="Gene3D" id="3.40.50.10090">
    <property type="match status" value="2"/>
</dbReference>
<evidence type="ECO:0000256" key="8">
    <source>
        <dbReference type="ARBA" id="ARBA00048617"/>
    </source>
</evidence>
<comment type="similarity">
    <text evidence="2 9">Belongs to the uroporphyrinogen-III synthase family.</text>
</comment>
<evidence type="ECO:0000256" key="3">
    <source>
        <dbReference type="ARBA" id="ARBA00013109"/>
    </source>
</evidence>
<evidence type="ECO:0000256" key="7">
    <source>
        <dbReference type="ARBA" id="ARBA00040167"/>
    </source>
</evidence>
<gene>
    <name evidence="11" type="ORF">A9B99_21495</name>
</gene>
<dbReference type="GO" id="GO:0004852">
    <property type="term" value="F:uroporphyrinogen-III synthase activity"/>
    <property type="evidence" value="ECO:0007669"/>
    <property type="project" value="UniProtKB-UniRule"/>
</dbReference>
<dbReference type="OrthoDB" id="9787650at2"/>
<dbReference type="InterPro" id="IPR036108">
    <property type="entry name" value="4pyrrol_syn_uPrphyn_synt_sf"/>
</dbReference>
<keyword evidence="5 9" id="KW-0627">Porphyrin biosynthesis</keyword>
<keyword evidence="12" id="KW-1185">Reference proteome</keyword>